<dbReference type="InterPro" id="IPR046964">
    <property type="entry name" value="RTN1-4"/>
</dbReference>
<evidence type="ECO:0000259" key="8">
    <source>
        <dbReference type="PROSITE" id="PS50845"/>
    </source>
</evidence>
<protein>
    <recommendedName>
        <fullName evidence="6">Reticulon</fullName>
    </recommendedName>
</protein>
<evidence type="ECO:0000256" key="3">
    <source>
        <dbReference type="ARBA" id="ARBA00022824"/>
    </source>
</evidence>
<feature type="domain" description="Reticulon" evidence="8">
    <location>
        <begin position="1"/>
        <end position="65"/>
    </location>
</feature>
<dbReference type="PANTHER" id="PTHR45799:SF4">
    <property type="entry name" value="RETICULON-3"/>
    <property type="match status" value="1"/>
</dbReference>
<evidence type="ECO:0000313" key="10">
    <source>
        <dbReference type="Proteomes" id="UP000001645"/>
    </source>
</evidence>
<evidence type="ECO:0000256" key="7">
    <source>
        <dbReference type="SAM" id="MobiDB-lite"/>
    </source>
</evidence>
<dbReference type="AlphaFoldDB" id="A0A803Y4K0"/>
<organism evidence="9 10">
    <name type="scientific">Meleagris gallopavo</name>
    <name type="common">Wild turkey</name>
    <dbReference type="NCBI Taxonomy" id="9103"/>
    <lineage>
        <taxon>Eukaryota</taxon>
        <taxon>Metazoa</taxon>
        <taxon>Chordata</taxon>
        <taxon>Craniata</taxon>
        <taxon>Vertebrata</taxon>
        <taxon>Euteleostomi</taxon>
        <taxon>Archelosauria</taxon>
        <taxon>Archosauria</taxon>
        <taxon>Dinosauria</taxon>
        <taxon>Saurischia</taxon>
        <taxon>Theropoda</taxon>
        <taxon>Coelurosauria</taxon>
        <taxon>Aves</taxon>
        <taxon>Neognathae</taxon>
        <taxon>Galloanserae</taxon>
        <taxon>Galliformes</taxon>
        <taxon>Phasianidae</taxon>
        <taxon>Meleagridinae</taxon>
        <taxon>Meleagris</taxon>
    </lineage>
</organism>
<dbReference type="GeneTree" id="ENSGT00940000157482"/>
<dbReference type="Proteomes" id="UP000001645">
    <property type="component" value="Unplaced"/>
</dbReference>
<evidence type="ECO:0000256" key="4">
    <source>
        <dbReference type="ARBA" id="ARBA00022989"/>
    </source>
</evidence>
<dbReference type="PROSITE" id="PS50845">
    <property type="entry name" value="RETICULON"/>
    <property type="match status" value="1"/>
</dbReference>
<evidence type="ECO:0000256" key="1">
    <source>
        <dbReference type="ARBA" id="ARBA00004477"/>
    </source>
</evidence>
<dbReference type="GO" id="GO:0014069">
    <property type="term" value="C:postsynaptic density"/>
    <property type="evidence" value="ECO:0007669"/>
    <property type="project" value="TreeGrafter"/>
</dbReference>
<keyword evidence="5 6" id="KW-0472">Membrane</keyword>
<evidence type="ECO:0000256" key="5">
    <source>
        <dbReference type="ARBA" id="ARBA00023136"/>
    </source>
</evidence>
<reference evidence="9" key="2">
    <citation type="submission" date="2025-08" db="UniProtKB">
        <authorList>
            <consortium name="Ensembl"/>
        </authorList>
    </citation>
    <scope>IDENTIFICATION</scope>
</reference>
<dbReference type="GO" id="GO:0005789">
    <property type="term" value="C:endoplasmic reticulum membrane"/>
    <property type="evidence" value="ECO:0007669"/>
    <property type="project" value="UniProtKB-SubCell"/>
</dbReference>
<feature type="transmembrane region" description="Helical" evidence="6">
    <location>
        <begin position="28"/>
        <end position="54"/>
    </location>
</feature>
<accession>A0A803Y4K0</accession>
<evidence type="ECO:0000256" key="2">
    <source>
        <dbReference type="ARBA" id="ARBA00022692"/>
    </source>
</evidence>
<dbReference type="InParanoid" id="A0A803Y4K0"/>
<comment type="subcellular location">
    <subcellularLocation>
        <location evidence="1">Endoplasmic reticulum membrane</location>
        <topology evidence="1">Multi-pass membrane protein</topology>
    </subcellularLocation>
</comment>
<dbReference type="Pfam" id="PF02453">
    <property type="entry name" value="Reticulon"/>
    <property type="match status" value="1"/>
</dbReference>
<reference evidence="9" key="3">
    <citation type="submission" date="2025-09" db="UniProtKB">
        <authorList>
            <consortium name="Ensembl"/>
        </authorList>
    </citation>
    <scope>IDENTIFICATION</scope>
</reference>
<dbReference type="GO" id="GO:0071787">
    <property type="term" value="P:endoplasmic reticulum tubular network formation"/>
    <property type="evidence" value="ECO:0007669"/>
    <property type="project" value="TreeGrafter"/>
</dbReference>
<dbReference type="GO" id="GO:0030182">
    <property type="term" value="P:neuron differentiation"/>
    <property type="evidence" value="ECO:0007669"/>
    <property type="project" value="TreeGrafter"/>
</dbReference>
<proteinExistence type="predicted"/>
<gene>
    <name evidence="9" type="primary">LOC104916701</name>
</gene>
<dbReference type="Ensembl" id="ENSMGAT00000032308.1">
    <property type="protein sequence ID" value="ENSMGAP00000026697.1"/>
    <property type="gene ID" value="ENSMGAG00000019409.1"/>
</dbReference>
<sequence length="86" mass="9494">MAHVNHALRLLLRLFLVEDLVDSLKLAVAMWLMTYVGAVFNGITLLILAELLAFTLPPVYEKNKTSKMGSGSSRDPPKTGEQQRGP</sequence>
<keyword evidence="3" id="KW-0256">Endoplasmic reticulum</keyword>
<dbReference type="GO" id="GO:0007420">
    <property type="term" value="P:brain development"/>
    <property type="evidence" value="ECO:0007669"/>
    <property type="project" value="TreeGrafter"/>
</dbReference>
<name>A0A803Y4K0_MELGA</name>
<keyword evidence="10" id="KW-1185">Reference proteome</keyword>
<evidence type="ECO:0000313" key="9">
    <source>
        <dbReference type="Ensembl" id="ENSMGAP00000026697.1"/>
    </source>
</evidence>
<reference evidence="9" key="1">
    <citation type="journal article" date="2010" name="PLoS Biol.">
        <title>Multi-platform next-generation sequencing of the domestic turkey (Meleagris gallopavo): genome assembly and analysis.</title>
        <authorList>
            <person name="Dalloul R.A."/>
            <person name="Long J.A."/>
            <person name="Zimin A.V."/>
            <person name="Aslam L."/>
            <person name="Beal K."/>
            <person name="Blomberg L.A."/>
            <person name="Bouffard P."/>
            <person name="Burt D.W."/>
            <person name="Crasta O."/>
            <person name="Crooijmans R.P."/>
            <person name="Cooper K."/>
            <person name="Coulombe R.A."/>
            <person name="De S."/>
            <person name="Delany M.E."/>
            <person name="Dodgson J.B."/>
            <person name="Dong J.J."/>
            <person name="Evans C."/>
            <person name="Frederickson K.M."/>
            <person name="Flicek P."/>
            <person name="Florea L."/>
            <person name="Folkerts O."/>
            <person name="Groenen M.A."/>
            <person name="Harkins T.T."/>
            <person name="Herrero J."/>
            <person name="Hoffmann S."/>
            <person name="Megens H.J."/>
            <person name="Jiang A."/>
            <person name="de Jong P."/>
            <person name="Kaiser P."/>
            <person name="Kim H."/>
            <person name="Kim K.W."/>
            <person name="Kim S."/>
            <person name="Langenberger D."/>
            <person name="Lee M.K."/>
            <person name="Lee T."/>
            <person name="Mane S."/>
            <person name="Marcais G."/>
            <person name="Marz M."/>
            <person name="McElroy A.P."/>
            <person name="Modise T."/>
            <person name="Nefedov M."/>
            <person name="Notredame C."/>
            <person name="Paton I.R."/>
            <person name="Payne W.S."/>
            <person name="Pertea G."/>
            <person name="Prickett D."/>
            <person name="Puiu D."/>
            <person name="Qioa D."/>
            <person name="Raineri E."/>
            <person name="Ruffier M."/>
            <person name="Salzberg S.L."/>
            <person name="Schatz M.C."/>
            <person name="Scheuring C."/>
            <person name="Schmidt C.J."/>
            <person name="Schroeder S."/>
            <person name="Searle S.M."/>
            <person name="Smith E.J."/>
            <person name="Smith J."/>
            <person name="Sonstegard T.S."/>
            <person name="Stadler P.F."/>
            <person name="Tafer H."/>
            <person name="Tu Z.J."/>
            <person name="Van Tassell C.P."/>
            <person name="Vilella A.J."/>
            <person name="Williams K.P."/>
            <person name="Yorke J.A."/>
            <person name="Zhang L."/>
            <person name="Zhang H.B."/>
            <person name="Zhang X."/>
            <person name="Zhang Y."/>
            <person name="Reed K.M."/>
        </authorList>
    </citation>
    <scope>NUCLEOTIDE SEQUENCE [LARGE SCALE GENOMIC DNA]</scope>
</reference>
<dbReference type="GO" id="GO:0043005">
    <property type="term" value="C:neuron projection"/>
    <property type="evidence" value="ECO:0007669"/>
    <property type="project" value="TreeGrafter"/>
</dbReference>
<comment type="caution">
    <text evidence="6">Lacks conserved residue(s) required for the propagation of feature annotation.</text>
</comment>
<dbReference type="Gene3D" id="1.20.5.2480">
    <property type="match status" value="1"/>
</dbReference>
<evidence type="ECO:0000256" key="6">
    <source>
        <dbReference type="RuleBase" id="RU210713"/>
    </source>
</evidence>
<dbReference type="PANTHER" id="PTHR45799">
    <property type="entry name" value="RETICULON-LIKE PROTEIN"/>
    <property type="match status" value="1"/>
</dbReference>
<keyword evidence="2 6" id="KW-0812">Transmembrane</keyword>
<keyword evidence="4 6" id="KW-1133">Transmembrane helix</keyword>
<dbReference type="InterPro" id="IPR003388">
    <property type="entry name" value="Reticulon"/>
</dbReference>
<feature type="region of interest" description="Disordered" evidence="7">
    <location>
        <begin position="63"/>
        <end position="86"/>
    </location>
</feature>